<keyword evidence="4 7" id="KW-0573">Peptidoglycan synthesis</keyword>
<dbReference type="InterPro" id="IPR005761">
    <property type="entry name" value="UDP-N-AcMur-Glu-dNH2Pim_ligase"/>
</dbReference>
<comment type="caution">
    <text evidence="12">The sequence shown here is derived from an EMBL/GenBank/DDBJ whole genome shotgun (WGS) entry which is preliminary data.</text>
</comment>
<keyword evidence="7 12" id="KW-0436">Ligase</keyword>
<gene>
    <name evidence="7" type="primary">murE</name>
    <name evidence="12" type="ORF">AWH69_10320</name>
</gene>
<feature type="binding site" evidence="7">
    <location>
        <position position="207"/>
    </location>
    <ligand>
        <name>UDP-N-acetyl-alpha-D-muramoyl-L-alanyl-D-glutamate</name>
        <dbReference type="ChEBI" id="CHEBI:83900"/>
    </ligand>
</feature>
<comment type="PTM">
    <text evidence="7">Carboxylation is probably crucial for Mg(2+) binding and, consequently, for the gamma-phosphate positioning of ATP.</text>
</comment>
<dbReference type="EC" id="6.3.2.13" evidence="7"/>
<feature type="domain" description="Mur ligase N-terminal catalytic" evidence="9">
    <location>
        <begin position="35"/>
        <end position="113"/>
    </location>
</feature>
<feature type="binding site" evidence="7">
    <location>
        <position position="478"/>
    </location>
    <ligand>
        <name>meso-2,6-diaminopimelate</name>
        <dbReference type="ChEBI" id="CHEBI:57791"/>
    </ligand>
</feature>
<dbReference type="InterPro" id="IPR036565">
    <property type="entry name" value="Mur-like_cat_sf"/>
</dbReference>
<dbReference type="Proteomes" id="UP000076976">
    <property type="component" value="Unassembled WGS sequence"/>
</dbReference>
<dbReference type="RefSeq" id="WP_068275033.1">
    <property type="nucleotide sequence ID" value="NZ_LQZG01000003.1"/>
</dbReference>
<feature type="binding site" evidence="7">
    <location>
        <position position="199"/>
    </location>
    <ligand>
        <name>UDP-N-acetyl-alpha-D-muramoyl-L-alanyl-D-glutamate</name>
        <dbReference type="ChEBI" id="CHEBI:83900"/>
    </ligand>
</feature>
<feature type="binding site" evidence="7">
    <location>
        <begin position="130"/>
        <end position="136"/>
    </location>
    <ligand>
        <name>ATP</name>
        <dbReference type="ChEBI" id="CHEBI:30616"/>
    </ligand>
</feature>
<sequence>MPSPRPQTIDPVALQAVSEAAGRSSDIVGDADLTVTGVTLSTFSVRPGDLYAALPGANAHGASYAAAAVREGARALLTDARGLELAREADVDVPAVVVADPRSVLGRVAAAVYGTGTPDGPGVRSFGITGTNGKTTTAYLLAAALEALGRSTGLIGTVETRIGQERVPSARTTPESPDLHALLAVMRERGVGDCVMEVSSHALALHRVDEVVYDVALFTNLSQDHLDFHDGMEDYFTAKAGLFTPERSRAGVVCVDDAWGRRLAAQAGVPVRTVSSDPAVPADLVITSVDGPAFVLEGDGVSLALRSPLPGGFNRTNTAVAAAALLVAGHDPAEVARAVGAEPRVPGRMEVVAAPEGADAALLPRVVVDFAHTPDAVAAALAALREGTTGRLVAVLGAGGSRDPGKRPGMGRAAADHADLVVVTDDNPRSEDPAAIREAVASGARQGGAELDVVADRRAAVEHAVRAAGPGGVVALLGKGHESGQEVEGVVTPFDDRVVALEALTALATEVAR</sequence>
<dbReference type="SUPFAM" id="SSF53244">
    <property type="entry name" value="MurD-like peptide ligases, peptide-binding domain"/>
    <property type="match status" value="1"/>
</dbReference>
<evidence type="ECO:0000313" key="12">
    <source>
        <dbReference type="EMBL" id="OAB86811.1"/>
    </source>
</evidence>
<keyword evidence="3 7" id="KW-0133">Cell shape</keyword>
<keyword evidence="13" id="KW-1185">Reference proteome</keyword>
<evidence type="ECO:0000256" key="6">
    <source>
        <dbReference type="ARBA" id="ARBA00023316"/>
    </source>
</evidence>
<feature type="modified residue" description="N6-carboxylysine" evidence="7">
    <location>
        <position position="239"/>
    </location>
</feature>
<evidence type="ECO:0000256" key="8">
    <source>
        <dbReference type="RuleBase" id="RU004135"/>
    </source>
</evidence>
<keyword evidence="7" id="KW-0067">ATP-binding</keyword>
<feature type="binding site" evidence="7">
    <location>
        <position position="402"/>
    </location>
    <ligand>
        <name>meso-2,6-diaminopimelate</name>
        <dbReference type="ChEBI" id="CHEBI:57791"/>
    </ligand>
</feature>
<evidence type="ECO:0000256" key="1">
    <source>
        <dbReference type="ARBA" id="ARBA00005898"/>
    </source>
</evidence>
<keyword evidence="5 7" id="KW-0131">Cell cycle</keyword>
<dbReference type="Gene3D" id="3.90.190.20">
    <property type="entry name" value="Mur ligase, C-terminal domain"/>
    <property type="match status" value="1"/>
</dbReference>
<protein>
    <recommendedName>
        <fullName evidence="7">UDP-N-acetylmuramoyl-L-alanyl-D-glutamate--2,6-diaminopimelate ligase</fullName>
        <ecNumber evidence="7">6.3.2.13</ecNumber>
    </recommendedName>
    <alternativeName>
        <fullName evidence="7">Meso-A2pm-adding enzyme</fullName>
    </alternativeName>
    <alternativeName>
        <fullName evidence="7">Meso-diaminopimelate-adding enzyme</fullName>
    </alternativeName>
    <alternativeName>
        <fullName evidence="7">UDP-MurNAc-L-Ala-D-Glu:meso-diaminopimelate ligase</fullName>
    </alternativeName>
    <alternativeName>
        <fullName evidence="7">UDP-MurNAc-tripeptide synthetase</fullName>
    </alternativeName>
    <alternativeName>
        <fullName evidence="7">UDP-N-acetylmuramyl-tripeptide synthetase</fullName>
    </alternativeName>
</protein>
<feature type="binding site" evidence="7">
    <location>
        <begin position="172"/>
        <end position="173"/>
    </location>
    <ligand>
        <name>UDP-N-acetyl-alpha-D-muramoyl-L-alanyl-D-glutamate</name>
        <dbReference type="ChEBI" id="CHEBI:83900"/>
    </ligand>
</feature>
<feature type="binding site" evidence="7">
    <location>
        <position position="482"/>
    </location>
    <ligand>
        <name>meso-2,6-diaminopimelate</name>
        <dbReference type="ChEBI" id="CHEBI:57791"/>
    </ligand>
</feature>
<keyword evidence="2 7" id="KW-0132">Cell division</keyword>
<feature type="domain" description="Mur ligase central" evidence="11">
    <location>
        <begin position="128"/>
        <end position="324"/>
    </location>
</feature>
<keyword evidence="7" id="KW-0547">Nucleotide-binding</keyword>
<dbReference type="EMBL" id="LQZG01000003">
    <property type="protein sequence ID" value="OAB86811.1"/>
    <property type="molecule type" value="Genomic_DNA"/>
</dbReference>
<evidence type="ECO:0000256" key="7">
    <source>
        <dbReference type="HAMAP-Rule" id="MF_00208"/>
    </source>
</evidence>
<comment type="function">
    <text evidence="7">Catalyzes the addition of meso-diaminopimelic acid to the nucleotide precursor UDP-N-acetylmuramoyl-L-alanyl-D-glutamate (UMAG) in the biosynthesis of bacterial cell-wall peptidoglycan.</text>
</comment>
<evidence type="ECO:0000259" key="11">
    <source>
        <dbReference type="Pfam" id="PF08245"/>
    </source>
</evidence>
<feature type="domain" description="Mur ligase C-terminal" evidence="10">
    <location>
        <begin position="347"/>
        <end position="480"/>
    </location>
</feature>
<dbReference type="NCBIfam" id="NF001126">
    <property type="entry name" value="PRK00139.1-4"/>
    <property type="match status" value="1"/>
</dbReference>
<dbReference type="GO" id="GO:0008765">
    <property type="term" value="F:UDP-N-acetylmuramoylalanyl-D-glutamate-2,6-diaminopimelate ligase activity"/>
    <property type="evidence" value="ECO:0007669"/>
    <property type="project" value="UniProtKB-UniRule"/>
</dbReference>
<keyword evidence="7" id="KW-0460">Magnesium</keyword>
<dbReference type="GO" id="GO:0008360">
    <property type="term" value="P:regulation of cell shape"/>
    <property type="evidence" value="ECO:0007669"/>
    <property type="project" value="UniProtKB-KW"/>
</dbReference>
<dbReference type="Pfam" id="PF08245">
    <property type="entry name" value="Mur_ligase_M"/>
    <property type="match status" value="1"/>
</dbReference>
<dbReference type="InterPro" id="IPR004101">
    <property type="entry name" value="Mur_ligase_C"/>
</dbReference>
<evidence type="ECO:0000256" key="4">
    <source>
        <dbReference type="ARBA" id="ARBA00022984"/>
    </source>
</evidence>
<comment type="similarity">
    <text evidence="1 7">Belongs to the MurCDEF family. MurE subfamily.</text>
</comment>
<evidence type="ECO:0000256" key="2">
    <source>
        <dbReference type="ARBA" id="ARBA00022618"/>
    </source>
</evidence>
<dbReference type="Pfam" id="PF01225">
    <property type="entry name" value="Mur_ligase"/>
    <property type="match status" value="1"/>
</dbReference>
<dbReference type="InterPro" id="IPR000713">
    <property type="entry name" value="Mur_ligase_N"/>
</dbReference>
<organism evidence="12 13">
    <name type="scientific">Janibacter melonis</name>
    <dbReference type="NCBI Taxonomy" id="262209"/>
    <lineage>
        <taxon>Bacteria</taxon>
        <taxon>Bacillati</taxon>
        <taxon>Actinomycetota</taxon>
        <taxon>Actinomycetes</taxon>
        <taxon>Micrococcales</taxon>
        <taxon>Intrasporangiaceae</taxon>
        <taxon>Janibacter</taxon>
    </lineage>
</organism>
<proteinExistence type="inferred from homology"/>
<comment type="subcellular location">
    <subcellularLocation>
        <location evidence="7 8">Cytoplasm</location>
    </subcellularLocation>
</comment>
<dbReference type="STRING" id="262209.AWH69_10320"/>
<dbReference type="GO" id="GO:0009252">
    <property type="term" value="P:peptidoglycan biosynthetic process"/>
    <property type="evidence" value="ECO:0007669"/>
    <property type="project" value="UniProtKB-UniRule"/>
</dbReference>
<dbReference type="InterPro" id="IPR036615">
    <property type="entry name" value="Mur_ligase_C_dom_sf"/>
</dbReference>
<dbReference type="GO" id="GO:0000287">
    <property type="term" value="F:magnesium ion binding"/>
    <property type="evidence" value="ECO:0007669"/>
    <property type="project" value="UniProtKB-UniRule"/>
</dbReference>
<evidence type="ECO:0000256" key="3">
    <source>
        <dbReference type="ARBA" id="ARBA00022960"/>
    </source>
</evidence>
<dbReference type="GO" id="GO:0071555">
    <property type="term" value="P:cell wall organization"/>
    <property type="evidence" value="ECO:0007669"/>
    <property type="project" value="UniProtKB-KW"/>
</dbReference>
<comment type="caution">
    <text evidence="7">Lacks conserved residue(s) required for the propagation of feature annotation.</text>
</comment>
<reference evidence="12 13" key="1">
    <citation type="submission" date="2016-01" db="EMBL/GenBank/DDBJ databases">
        <title>Janibacter melonis strain CD11_4 genome sequencing and assembly.</title>
        <authorList>
            <person name="Nair G.R."/>
            <person name="Kaur G."/>
            <person name="Chander A.M."/>
            <person name="Mayilraj S."/>
        </authorList>
    </citation>
    <scope>NUCLEOTIDE SEQUENCE [LARGE SCALE GENOMIC DNA]</scope>
    <source>
        <strain evidence="12 13">CD11-4</strain>
    </source>
</reference>
<accession>A0A176QAP8</accession>
<dbReference type="InterPro" id="IPR035911">
    <property type="entry name" value="MurE/MurF_N"/>
</dbReference>
<dbReference type="HAMAP" id="MF_00208">
    <property type="entry name" value="MurE"/>
    <property type="match status" value="1"/>
</dbReference>
<dbReference type="Gene3D" id="3.40.1190.10">
    <property type="entry name" value="Mur-like, catalytic domain"/>
    <property type="match status" value="1"/>
</dbReference>
<dbReference type="InterPro" id="IPR013221">
    <property type="entry name" value="Mur_ligase_cen"/>
</dbReference>
<comment type="cofactor">
    <cofactor evidence="7">
        <name>Mg(2+)</name>
        <dbReference type="ChEBI" id="CHEBI:18420"/>
    </cofactor>
</comment>
<feature type="binding site" evidence="7">
    <location>
        <position position="42"/>
    </location>
    <ligand>
        <name>UDP-N-acetyl-alpha-D-muramoyl-L-alanyl-D-glutamate</name>
        <dbReference type="ChEBI" id="CHEBI:83900"/>
    </ligand>
</feature>
<comment type="catalytic activity">
    <reaction evidence="7">
        <text>UDP-N-acetyl-alpha-D-muramoyl-L-alanyl-D-glutamate + meso-2,6-diaminopimelate + ATP = UDP-N-acetyl-alpha-D-muramoyl-L-alanyl-gamma-D-glutamyl-meso-2,6-diaminopimelate + ADP + phosphate + H(+)</text>
        <dbReference type="Rhea" id="RHEA:23676"/>
        <dbReference type="ChEBI" id="CHEBI:15378"/>
        <dbReference type="ChEBI" id="CHEBI:30616"/>
        <dbReference type="ChEBI" id="CHEBI:43474"/>
        <dbReference type="ChEBI" id="CHEBI:57791"/>
        <dbReference type="ChEBI" id="CHEBI:83900"/>
        <dbReference type="ChEBI" id="CHEBI:83905"/>
        <dbReference type="ChEBI" id="CHEBI:456216"/>
        <dbReference type="EC" id="6.3.2.13"/>
    </reaction>
</comment>
<dbReference type="GO" id="GO:0051301">
    <property type="term" value="P:cell division"/>
    <property type="evidence" value="ECO:0007669"/>
    <property type="project" value="UniProtKB-KW"/>
</dbReference>
<comment type="pathway">
    <text evidence="7 8">Cell wall biogenesis; peptidoglycan biosynthesis.</text>
</comment>
<dbReference type="NCBIfam" id="TIGR01085">
    <property type="entry name" value="murE"/>
    <property type="match status" value="1"/>
</dbReference>
<dbReference type="GO" id="GO:0005524">
    <property type="term" value="F:ATP binding"/>
    <property type="evidence" value="ECO:0007669"/>
    <property type="project" value="UniProtKB-UniRule"/>
</dbReference>
<evidence type="ECO:0000259" key="10">
    <source>
        <dbReference type="Pfam" id="PF02875"/>
    </source>
</evidence>
<dbReference type="PANTHER" id="PTHR23135">
    <property type="entry name" value="MUR LIGASE FAMILY MEMBER"/>
    <property type="match status" value="1"/>
</dbReference>
<evidence type="ECO:0000313" key="13">
    <source>
        <dbReference type="Proteomes" id="UP000076976"/>
    </source>
</evidence>
<feature type="binding site" evidence="7">
    <location>
        <position position="40"/>
    </location>
    <ligand>
        <name>UDP-N-acetyl-alpha-D-muramoyl-L-alanyl-D-glutamate</name>
        <dbReference type="ChEBI" id="CHEBI:83900"/>
    </ligand>
</feature>
<dbReference type="SUPFAM" id="SSF63418">
    <property type="entry name" value="MurE/MurF N-terminal domain"/>
    <property type="match status" value="1"/>
</dbReference>
<dbReference type="AlphaFoldDB" id="A0A176QAP8"/>
<name>A0A176QAP8_9MICO</name>
<evidence type="ECO:0000256" key="5">
    <source>
        <dbReference type="ARBA" id="ARBA00023306"/>
    </source>
</evidence>
<evidence type="ECO:0000259" key="9">
    <source>
        <dbReference type="Pfam" id="PF01225"/>
    </source>
</evidence>
<keyword evidence="7" id="KW-0963">Cytoplasm</keyword>
<feature type="binding site" evidence="7">
    <location>
        <begin position="426"/>
        <end position="429"/>
    </location>
    <ligand>
        <name>meso-2,6-diaminopimelate</name>
        <dbReference type="ChEBI" id="CHEBI:57791"/>
    </ligand>
</feature>
<dbReference type="Pfam" id="PF02875">
    <property type="entry name" value="Mur_ligase_C"/>
    <property type="match status" value="1"/>
</dbReference>
<dbReference type="SUPFAM" id="SSF53623">
    <property type="entry name" value="MurD-like peptide ligases, catalytic domain"/>
    <property type="match status" value="1"/>
</dbReference>
<dbReference type="UniPathway" id="UPA00219"/>
<dbReference type="PANTHER" id="PTHR23135:SF4">
    <property type="entry name" value="UDP-N-ACETYLMURAMOYL-L-ALANYL-D-GLUTAMATE--2,6-DIAMINOPIMELATE LIGASE MURE HOMOLOG, CHLOROPLASTIC"/>
    <property type="match status" value="1"/>
</dbReference>
<keyword evidence="6 7" id="KW-0961">Cell wall biogenesis/degradation</keyword>
<dbReference type="Gene3D" id="3.40.1390.10">
    <property type="entry name" value="MurE/MurF, N-terminal domain"/>
    <property type="match status" value="1"/>
</dbReference>
<feature type="short sequence motif" description="Meso-diaminopimelate recognition motif" evidence="7">
    <location>
        <begin position="426"/>
        <end position="429"/>
    </location>
</feature>
<dbReference type="GO" id="GO:0005737">
    <property type="term" value="C:cytoplasm"/>
    <property type="evidence" value="ECO:0007669"/>
    <property type="project" value="UniProtKB-SubCell"/>
</dbReference>
<dbReference type="NCBIfam" id="NF001124">
    <property type="entry name" value="PRK00139.1-2"/>
    <property type="match status" value="1"/>
</dbReference>